<keyword evidence="3 4" id="KW-0408">Iron</keyword>
<name>A0ABT7PII3_9BACT</name>
<organism evidence="7 8">
    <name type="scientific">Roseiconus lacunae</name>
    <dbReference type="NCBI Taxonomy" id="2605694"/>
    <lineage>
        <taxon>Bacteria</taxon>
        <taxon>Pseudomonadati</taxon>
        <taxon>Planctomycetota</taxon>
        <taxon>Planctomycetia</taxon>
        <taxon>Pirellulales</taxon>
        <taxon>Pirellulaceae</taxon>
        <taxon>Roseiconus</taxon>
    </lineage>
</organism>
<evidence type="ECO:0000313" key="8">
    <source>
        <dbReference type="Proteomes" id="UP001239462"/>
    </source>
</evidence>
<evidence type="ECO:0000313" key="7">
    <source>
        <dbReference type="EMBL" id="MDM4016311.1"/>
    </source>
</evidence>
<dbReference type="SUPFAM" id="SSF46626">
    <property type="entry name" value="Cytochrome c"/>
    <property type="match status" value="2"/>
</dbReference>
<dbReference type="Pfam" id="PF13442">
    <property type="entry name" value="Cytochrome_CBB3"/>
    <property type="match status" value="1"/>
</dbReference>
<sequence>MNATRISLSAGTFVVISVALIWGCDSSVEQFPPNRVHALVVEASRDVPTDAAMTDVERLVSAWFGTPDEPQWPAKWIESSAGKRLVNLENLTRASGRVYSDKQNRHFGLYTEHCVTCHGIAGGGNGPASLLQNPYPRDVRAGIFKWKSTERASKPTRDDLAKLLLRGAPGTGMPSFSSVGTEDREALVDYIIYLAVRGEFERKLLADAVDELGYEDSRPDDDANLASLASLAGDADPNRRRHDALEVAQDRLNEVVDSWSHTEKEVISVPPETPFDTESVRRGREIFHGVAGGVVNCAGCHGPDGDGTVTTVDFDDWTKEFTTRLSISPEDRDAVKPFRDAGALRPRQIFPRKLNQGIYRGGGKGETLYRRVVAGIAGTPMPASPVKEQASATCLTPDQVWDVVHYVQSLGGARPTAKQPNAQPSGDTPTAGSPDEGVTQ</sequence>
<feature type="region of interest" description="Disordered" evidence="5">
    <location>
        <begin position="412"/>
        <end position="440"/>
    </location>
</feature>
<keyword evidence="2 4" id="KW-0479">Metal-binding</keyword>
<dbReference type="RefSeq" id="WP_289163941.1">
    <property type="nucleotide sequence ID" value="NZ_JASZZN010000008.1"/>
</dbReference>
<dbReference type="InterPro" id="IPR036909">
    <property type="entry name" value="Cyt_c-like_dom_sf"/>
</dbReference>
<dbReference type="PROSITE" id="PS51007">
    <property type="entry name" value="CYTC"/>
    <property type="match status" value="2"/>
</dbReference>
<evidence type="ECO:0000256" key="3">
    <source>
        <dbReference type="ARBA" id="ARBA00023004"/>
    </source>
</evidence>
<evidence type="ECO:0000256" key="5">
    <source>
        <dbReference type="SAM" id="MobiDB-lite"/>
    </source>
</evidence>
<evidence type="ECO:0000256" key="4">
    <source>
        <dbReference type="PROSITE-ProRule" id="PRU00433"/>
    </source>
</evidence>
<proteinExistence type="predicted"/>
<keyword evidence="8" id="KW-1185">Reference proteome</keyword>
<dbReference type="Pfam" id="PF00034">
    <property type="entry name" value="Cytochrom_C"/>
    <property type="match status" value="1"/>
</dbReference>
<dbReference type="InterPro" id="IPR009056">
    <property type="entry name" value="Cyt_c-like_dom"/>
</dbReference>
<dbReference type="Gene3D" id="1.10.760.10">
    <property type="entry name" value="Cytochrome c-like domain"/>
    <property type="match status" value="2"/>
</dbReference>
<evidence type="ECO:0000256" key="1">
    <source>
        <dbReference type="ARBA" id="ARBA00022617"/>
    </source>
</evidence>
<gene>
    <name evidence="7" type="ORF">QTN89_12785</name>
</gene>
<feature type="domain" description="Cytochrome c" evidence="6">
    <location>
        <begin position="77"/>
        <end position="195"/>
    </location>
</feature>
<dbReference type="EMBL" id="JASZZN010000008">
    <property type="protein sequence ID" value="MDM4016311.1"/>
    <property type="molecule type" value="Genomic_DNA"/>
</dbReference>
<protein>
    <submittedName>
        <fullName evidence="7">C-type cytochrome</fullName>
    </submittedName>
</protein>
<keyword evidence="1 4" id="KW-0349">Heme</keyword>
<feature type="compositionally biased region" description="Polar residues" evidence="5">
    <location>
        <begin position="418"/>
        <end position="431"/>
    </location>
</feature>
<evidence type="ECO:0000259" key="6">
    <source>
        <dbReference type="PROSITE" id="PS51007"/>
    </source>
</evidence>
<evidence type="ECO:0000256" key="2">
    <source>
        <dbReference type="ARBA" id="ARBA00022723"/>
    </source>
</evidence>
<reference evidence="7 8" key="1">
    <citation type="submission" date="2023-06" db="EMBL/GenBank/DDBJ databases">
        <title>Roseiconus lacunae JC819 isolated from Gulf of Mannar region, Tamil Nadu.</title>
        <authorList>
            <person name="Pk S."/>
            <person name="Ch S."/>
            <person name="Ch V.R."/>
        </authorList>
    </citation>
    <scope>NUCLEOTIDE SEQUENCE [LARGE SCALE GENOMIC DNA]</scope>
    <source>
        <strain evidence="7 8">JC819</strain>
    </source>
</reference>
<accession>A0ABT7PII3</accession>
<comment type="caution">
    <text evidence="7">The sequence shown here is derived from an EMBL/GenBank/DDBJ whole genome shotgun (WGS) entry which is preliminary data.</text>
</comment>
<feature type="domain" description="Cytochrome c" evidence="6">
    <location>
        <begin position="278"/>
        <end position="411"/>
    </location>
</feature>
<dbReference type="Proteomes" id="UP001239462">
    <property type="component" value="Unassembled WGS sequence"/>
</dbReference>